<reference evidence="4" key="2">
    <citation type="submission" date="2020-05" db="UniProtKB">
        <authorList>
            <consortium name="EnsemblMetazoa"/>
        </authorList>
    </citation>
    <scope>IDENTIFICATION</scope>
    <source>
        <strain evidence="4">Indian</strain>
    </source>
</reference>
<evidence type="ECO:0000313" key="5">
    <source>
        <dbReference type="Proteomes" id="UP000076408"/>
    </source>
</evidence>
<dbReference type="PANTHER" id="PTHR11686:SF72">
    <property type="entry name" value="GAMMA-GLUTAMYL TRANSPEPTIDASE, ISOFORM A"/>
    <property type="match status" value="1"/>
</dbReference>
<dbReference type="STRING" id="30069.A0A182Y0C0"/>
<keyword evidence="1" id="KW-1202">Platelet aggregation activating toxin</keyword>
<reference evidence="5" key="1">
    <citation type="journal article" date="2014" name="Genome Biol.">
        <title>Genome analysis of a major urban malaria vector mosquito, Anopheles stephensi.</title>
        <authorList>
            <person name="Jiang X."/>
            <person name="Peery A."/>
            <person name="Hall A.B."/>
            <person name="Sharma A."/>
            <person name="Chen X.G."/>
            <person name="Waterhouse R.M."/>
            <person name="Komissarov A."/>
            <person name="Riehle M.M."/>
            <person name="Shouche Y."/>
            <person name="Sharakhova M.V."/>
            <person name="Lawson D."/>
            <person name="Pakpour N."/>
            <person name="Arensburger P."/>
            <person name="Davidson V.L."/>
            <person name="Eiglmeier K."/>
            <person name="Emrich S."/>
            <person name="George P."/>
            <person name="Kennedy R.C."/>
            <person name="Mane S.P."/>
            <person name="Maslen G."/>
            <person name="Oringanje C."/>
            <person name="Qi Y."/>
            <person name="Settlage R."/>
            <person name="Tojo M."/>
            <person name="Tubio J.M."/>
            <person name="Unger M.F."/>
            <person name="Wang B."/>
            <person name="Vernick K.D."/>
            <person name="Ribeiro J.M."/>
            <person name="James A.A."/>
            <person name="Michel K."/>
            <person name="Riehle M.A."/>
            <person name="Luckhart S."/>
            <person name="Sharakhov I.V."/>
            <person name="Tu Z."/>
        </authorList>
    </citation>
    <scope>NUCLEOTIDE SEQUENCE [LARGE SCALE GENOMIC DNA]</scope>
    <source>
        <strain evidence="5">Indian</strain>
    </source>
</reference>
<evidence type="ECO:0000313" key="4">
    <source>
        <dbReference type="EnsemblMetazoa" id="ASTEI01906-PA"/>
    </source>
</evidence>
<feature type="binding site" evidence="3">
    <location>
        <position position="1097"/>
    </location>
    <ligand>
        <name>L-glutamate</name>
        <dbReference type="ChEBI" id="CHEBI:29985"/>
    </ligand>
</feature>
<protein>
    <recommendedName>
        <fullName evidence="6">Gamma-glutamyltransferase</fullName>
    </recommendedName>
</protein>
<dbReference type="InterPro" id="IPR043138">
    <property type="entry name" value="GGT_lsub"/>
</dbReference>
<evidence type="ECO:0000256" key="3">
    <source>
        <dbReference type="PIRSR" id="PIRSR600101-2"/>
    </source>
</evidence>
<name>A0A182Y0C0_ANOST</name>
<dbReference type="PRINTS" id="PR01210">
    <property type="entry name" value="GGTRANSPTASE"/>
</dbReference>
<dbReference type="SUPFAM" id="SSF56235">
    <property type="entry name" value="N-terminal nucleophile aminohydrolases (Ntn hydrolases)"/>
    <property type="match status" value="2"/>
</dbReference>
<dbReference type="Gene3D" id="1.10.246.130">
    <property type="match status" value="2"/>
</dbReference>
<feature type="binding site" evidence="3">
    <location>
        <position position="727"/>
    </location>
    <ligand>
        <name>L-glutamate</name>
        <dbReference type="ChEBI" id="CHEBI:29985"/>
    </ligand>
</feature>
<organism evidence="4 5">
    <name type="scientific">Anopheles stephensi</name>
    <name type="common">Indo-Pakistan malaria mosquito</name>
    <dbReference type="NCBI Taxonomy" id="30069"/>
    <lineage>
        <taxon>Eukaryota</taxon>
        <taxon>Metazoa</taxon>
        <taxon>Ecdysozoa</taxon>
        <taxon>Arthropoda</taxon>
        <taxon>Hexapoda</taxon>
        <taxon>Insecta</taxon>
        <taxon>Pterygota</taxon>
        <taxon>Neoptera</taxon>
        <taxon>Endopterygota</taxon>
        <taxon>Diptera</taxon>
        <taxon>Nematocera</taxon>
        <taxon>Culicoidea</taxon>
        <taxon>Culicidae</taxon>
        <taxon>Anophelinae</taxon>
        <taxon>Anopheles</taxon>
    </lineage>
</organism>
<feature type="active site" description="Nucleophile" evidence="2">
    <location>
        <position position="1004"/>
    </location>
</feature>
<proteinExistence type="predicted"/>
<dbReference type="GO" id="GO:0006751">
    <property type="term" value="P:glutathione catabolic process"/>
    <property type="evidence" value="ECO:0007669"/>
    <property type="project" value="InterPro"/>
</dbReference>
<dbReference type="PANTHER" id="PTHR11686">
    <property type="entry name" value="GAMMA GLUTAMYL TRANSPEPTIDASE"/>
    <property type="match status" value="1"/>
</dbReference>
<dbReference type="Pfam" id="PF01019">
    <property type="entry name" value="G_glu_transpept"/>
    <property type="match status" value="2"/>
</dbReference>
<dbReference type="OMA" id="ADFSEFW"/>
<feature type="binding site" evidence="3">
    <location>
        <begin position="1074"/>
        <end position="1075"/>
    </location>
    <ligand>
        <name>L-glutamate</name>
        <dbReference type="ChEBI" id="CHEBI:29985"/>
    </ligand>
</feature>
<dbReference type="FunFam" id="1.10.246.130:FF:000001">
    <property type="entry name" value="Gamma-glutamyltransferase 5 isoform 1"/>
    <property type="match status" value="2"/>
</dbReference>
<evidence type="ECO:0008006" key="6">
    <source>
        <dbReference type="Google" id="ProtNLM"/>
    </source>
</evidence>
<dbReference type="InterPro" id="IPR000101">
    <property type="entry name" value="GGT_peptidase"/>
</dbReference>
<dbReference type="GO" id="GO:0036374">
    <property type="term" value="F:glutathione hydrolase activity"/>
    <property type="evidence" value="ECO:0007669"/>
    <property type="project" value="InterPro"/>
</dbReference>
<dbReference type="VEuPathDB" id="VectorBase:ASTEI20_035055"/>
<dbReference type="GO" id="GO:0005886">
    <property type="term" value="C:plasma membrane"/>
    <property type="evidence" value="ECO:0007669"/>
    <property type="project" value="TreeGrafter"/>
</dbReference>
<keyword evidence="1" id="KW-0800">Toxin</keyword>
<dbReference type="FunFam" id="3.60.20.40:FF:000001">
    <property type="entry name" value="Gamma-glutamyltranspeptidase 1"/>
    <property type="match status" value="2"/>
</dbReference>
<dbReference type="VEuPathDB" id="VectorBase:ASTEI01906"/>
<feature type="binding site" evidence="3">
    <location>
        <begin position="1022"/>
        <end position="1024"/>
    </location>
    <ligand>
        <name>L-glutamate</name>
        <dbReference type="ChEBI" id="CHEBI:29985"/>
    </ligand>
</feature>
<sequence length="1198" mass="131131">MKQRVLHMAETLQKNSLNINKKKLLLLSVLAAVVIVALVVGLTVGLRSRDDGTQTASHARLTGAAVTANGIECASIGEDILLRNGSAVDAAIATLFCEGVTCPQSMGLGGGFLATIYIRETNTAQALVAREVAPAAATEDMYVNQSSVSGGLAVAVPGELKGYWTLHQQYGRLEWKELVEPTIRLCREGHQVTGYLERILKGREERIRNEPTLREVFINPATQQTWREGDRLKRPTLADTLEVIATEGADALYSRNGTLLPKLMRDLKLFGSIITEDDFYNYEYVLGFLASKQLQSMNFSTRETPPRWVVPVQTSIRKSSQVYTIPLPGSGAILNYMLNILDNYDDLRQGDPLSWHRIVESFKHGYGLRTRVGDPAYVPGIEDVLDKLSSKTYARYIYETIKDDRTNSDYEHYGAEFSNEQDHGTAHVSVLAPNGDAVAITSTINNILGAMVRSTSTGIVLNDEMDDFATPGLINSYGLPASPANFIVPGKRPLSSMTPTIITDETGDVRIVAGSAGGSRITTATMQLIVRHMMFGETLDTIINTPRMHHQLAPMSIEYEKGFDPVVIAGLQARGHVCNEAASDGGFAALTAIVRHADNHIEATTYPFEESTTMKRRTILTLVIAAIILTILTVVFVLATQGNITLPPEGDIPQQQHRRTGAVVANGAECAAIGAQILRLNGTAADAAIATLFCEGVTCPQSMGLGGGFLLTIYDRRNGSVETLNARETAPAASERSMLRVAKERGQDTRGLTVAVPGELKGYWELHQRYGRLEWASLVQPTIELCERGHLVTPYLSRILQRVESQLYAEPSMREVFINPATNRTWQEGDTIKRVKLAESLRIVAREGVDSMYSRNGTLLRMLMQDLQSFGSIIDEEDFLNYRPRWESPDSVTLKTGEQVHSITVPGSGTVQNFMLRILDGYSGMKPNDTLTWHRIVESMKFAYGLRTRIGDPAFTPEAVETIRNLTDPQFATHLRSKMIDDDRTHNDFVYYGAEFADVEDKGTAHICVLAPNGDAVSATSTINYLLGAKIRSTSTGIILNDEMDDFSTPGTVNTYGLPASPANFISPGKIPLSSMTPSIVTDRNGSVRMILGGAGGSRITSATAVMIYRHLVFGDSLDTIMNEKRLHHQLAPMWVDYEAGFPQSILDGLTAKGHRVKEKTPDAGFAAATGIVQDAKEHTVQAAFDPRRGGSVEIVKM</sequence>
<dbReference type="Gene3D" id="3.60.20.40">
    <property type="match status" value="2"/>
</dbReference>
<dbReference type="Proteomes" id="UP000076408">
    <property type="component" value="Unassembled WGS sequence"/>
</dbReference>
<keyword evidence="1" id="KW-1199">Hemostasis impairing toxin</keyword>
<accession>A0A182Y0C0</accession>
<dbReference type="InterPro" id="IPR029055">
    <property type="entry name" value="Ntn_hydrolases_N"/>
</dbReference>
<dbReference type="InterPro" id="IPR043137">
    <property type="entry name" value="GGT_ssub_C"/>
</dbReference>
<keyword evidence="5" id="KW-1185">Reference proteome</keyword>
<feature type="binding site" evidence="3">
    <location>
        <position position="1046"/>
    </location>
    <ligand>
        <name>L-glutamate</name>
        <dbReference type="ChEBI" id="CHEBI:29985"/>
    </ligand>
</feature>
<evidence type="ECO:0000256" key="2">
    <source>
        <dbReference type="PIRSR" id="PIRSR600101-1"/>
    </source>
</evidence>
<dbReference type="VEuPathDB" id="VectorBase:ASTE004557"/>
<evidence type="ECO:0000256" key="1">
    <source>
        <dbReference type="ARBA" id="ARBA00084097"/>
    </source>
</evidence>
<dbReference type="AlphaFoldDB" id="A0A182Y0C0"/>
<dbReference type="EnsemblMetazoa" id="ASTEI01906-RA">
    <property type="protein sequence ID" value="ASTEI01906-PA"/>
    <property type="gene ID" value="ASTEI01906"/>
</dbReference>